<dbReference type="InterPro" id="IPR020846">
    <property type="entry name" value="MFS_dom"/>
</dbReference>
<proteinExistence type="predicted"/>
<dbReference type="InterPro" id="IPR011701">
    <property type="entry name" value="MFS"/>
</dbReference>
<feature type="transmembrane region" description="Helical" evidence="6">
    <location>
        <begin position="137"/>
        <end position="159"/>
    </location>
</feature>
<evidence type="ECO:0000313" key="9">
    <source>
        <dbReference type="Proteomes" id="UP000037540"/>
    </source>
</evidence>
<feature type="transmembrane region" description="Helical" evidence="6">
    <location>
        <begin position="47"/>
        <end position="66"/>
    </location>
</feature>
<feature type="transmembrane region" description="Helical" evidence="6">
    <location>
        <begin position="298"/>
        <end position="321"/>
    </location>
</feature>
<keyword evidence="3 6" id="KW-0812">Transmembrane</keyword>
<dbReference type="Gene3D" id="1.20.1250.20">
    <property type="entry name" value="MFS general substrate transporter like domains"/>
    <property type="match status" value="2"/>
</dbReference>
<dbReference type="GO" id="GO:0005886">
    <property type="term" value="C:plasma membrane"/>
    <property type="evidence" value="ECO:0007669"/>
    <property type="project" value="UniProtKB-SubCell"/>
</dbReference>
<dbReference type="SUPFAM" id="SSF103473">
    <property type="entry name" value="MFS general substrate transporter"/>
    <property type="match status" value="1"/>
</dbReference>
<gene>
    <name evidence="8" type="ORF">ADU74_11065</name>
</gene>
<accession>A0A9Q1UXB7</accession>
<feature type="transmembrane region" description="Helical" evidence="6">
    <location>
        <begin position="333"/>
        <end position="351"/>
    </location>
</feature>
<evidence type="ECO:0000256" key="3">
    <source>
        <dbReference type="ARBA" id="ARBA00022692"/>
    </source>
</evidence>
<comment type="caution">
    <text evidence="8">The sequence shown here is derived from an EMBL/GenBank/DDBJ whole genome shotgun (WGS) entry which is preliminary data.</text>
</comment>
<evidence type="ECO:0000256" key="5">
    <source>
        <dbReference type="ARBA" id="ARBA00023136"/>
    </source>
</evidence>
<dbReference type="CDD" id="cd17489">
    <property type="entry name" value="MFS_YfcJ_like"/>
    <property type="match status" value="1"/>
</dbReference>
<evidence type="ECO:0000256" key="4">
    <source>
        <dbReference type="ARBA" id="ARBA00022989"/>
    </source>
</evidence>
<keyword evidence="4 6" id="KW-1133">Transmembrane helix</keyword>
<evidence type="ECO:0000313" key="8">
    <source>
        <dbReference type="EMBL" id="KOA84691.1"/>
    </source>
</evidence>
<dbReference type="PANTHER" id="PTHR23531">
    <property type="entry name" value="QUINOLENE RESISTANCE PROTEIN NORA"/>
    <property type="match status" value="1"/>
</dbReference>
<dbReference type="PROSITE" id="PS50850">
    <property type="entry name" value="MFS"/>
    <property type="match status" value="1"/>
</dbReference>
<dbReference type="InterPro" id="IPR036259">
    <property type="entry name" value="MFS_trans_sf"/>
</dbReference>
<feature type="transmembrane region" description="Helical" evidence="6">
    <location>
        <begin position="247"/>
        <end position="262"/>
    </location>
</feature>
<feature type="transmembrane region" description="Helical" evidence="6">
    <location>
        <begin position="12"/>
        <end position="35"/>
    </location>
</feature>
<dbReference type="InterPro" id="IPR052714">
    <property type="entry name" value="MFS_Exporter"/>
</dbReference>
<evidence type="ECO:0000256" key="1">
    <source>
        <dbReference type="ARBA" id="ARBA00004651"/>
    </source>
</evidence>
<sequence length="396" mass="43507">MNESKSIWTKNFILIILGNLLMFVSHYFLVSSLPLYITETLNGNEKLVGYVIGIYCLVSVITRPLSGYMLDNICRKKIVIFALIMYVLCLKYYILASGFLVLLIIRGVQGFFWGFTSTGFGTIAADLIPCEKTGEGLGYYGISSTIAMAIGPSIALIIIKHGSFSKLFNTGLVFGILALISLLFVKYDENINKKAKKNGKINISDFFEKEVFWLASIMFFIAITFGAIISFIIIYGKQIAVTNPGKFFSIYSTILLCIRPFAGKYFDKNGPVKIMALGFVGGILSFTLLFFAKGDILFDLAAICMGIMHGICAPSIIAMAINRVDDTRRGTANATILSAQDLGIGIGPMILGNLSNVIGLAGMYLVCAVIMIIPLVIFYLKETKVYEDLSDVEKVM</sequence>
<name>A0A9Q1UXB7_CLOBO</name>
<feature type="transmembrane region" description="Helical" evidence="6">
    <location>
        <begin position="171"/>
        <end position="187"/>
    </location>
</feature>
<dbReference type="PANTHER" id="PTHR23531:SF1">
    <property type="entry name" value="QUINOLENE RESISTANCE PROTEIN NORA"/>
    <property type="match status" value="1"/>
</dbReference>
<protein>
    <submittedName>
        <fullName evidence="8">MFS transporter</fullName>
    </submittedName>
</protein>
<dbReference type="Pfam" id="PF07690">
    <property type="entry name" value="MFS_1"/>
    <property type="match status" value="1"/>
</dbReference>
<comment type="subcellular location">
    <subcellularLocation>
        <location evidence="1">Cell membrane</location>
        <topology evidence="1">Multi-pass membrane protein</topology>
    </subcellularLocation>
</comment>
<evidence type="ECO:0000259" key="7">
    <source>
        <dbReference type="PROSITE" id="PS50850"/>
    </source>
</evidence>
<dbReference type="AlphaFoldDB" id="A0A9Q1UXB7"/>
<dbReference type="EMBL" id="LGVR01000064">
    <property type="protein sequence ID" value="KOA84691.1"/>
    <property type="molecule type" value="Genomic_DNA"/>
</dbReference>
<keyword evidence="5 6" id="KW-0472">Membrane</keyword>
<dbReference type="OrthoDB" id="9814001at2"/>
<evidence type="ECO:0000256" key="6">
    <source>
        <dbReference type="SAM" id="Phobius"/>
    </source>
</evidence>
<feature type="transmembrane region" description="Helical" evidence="6">
    <location>
        <begin position="111"/>
        <end position="130"/>
    </location>
</feature>
<feature type="transmembrane region" description="Helical" evidence="6">
    <location>
        <begin position="357"/>
        <end position="380"/>
    </location>
</feature>
<dbReference type="Proteomes" id="UP000037540">
    <property type="component" value="Unassembled WGS sequence"/>
</dbReference>
<feature type="transmembrane region" description="Helical" evidence="6">
    <location>
        <begin position="274"/>
        <end position="292"/>
    </location>
</feature>
<feature type="transmembrane region" description="Helical" evidence="6">
    <location>
        <begin position="78"/>
        <end position="105"/>
    </location>
</feature>
<feature type="transmembrane region" description="Helical" evidence="6">
    <location>
        <begin position="211"/>
        <end position="235"/>
    </location>
</feature>
<keyword evidence="2" id="KW-0813">Transport</keyword>
<dbReference type="RefSeq" id="WP_019278200.1">
    <property type="nucleotide sequence ID" value="NZ_LGVO01000026.1"/>
</dbReference>
<reference evidence="8 9" key="1">
    <citation type="submission" date="2015-07" db="EMBL/GenBank/DDBJ databases">
        <title>Draft genome sequences of 17 French Clostridium botulinum group III.</title>
        <authorList>
            <person name="Woudstra C."/>
            <person name="Le Marechal C."/>
            <person name="Souillard R."/>
            <person name="Bayon-Auboyer M.-H."/>
            <person name="Dessouter D."/>
            <person name="Fach P."/>
        </authorList>
    </citation>
    <scope>NUCLEOTIDE SEQUENCE [LARGE SCALE GENOMIC DNA]</scope>
    <source>
        <strain evidence="8 9">12LNRI-CD</strain>
    </source>
</reference>
<organism evidence="8 9">
    <name type="scientific">Clostridium botulinum</name>
    <dbReference type="NCBI Taxonomy" id="1491"/>
    <lineage>
        <taxon>Bacteria</taxon>
        <taxon>Bacillati</taxon>
        <taxon>Bacillota</taxon>
        <taxon>Clostridia</taxon>
        <taxon>Eubacteriales</taxon>
        <taxon>Clostridiaceae</taxon>
        <taxon>Clostridium</taxon>
    </lineage>
</organism>
<feature type="domain" description="Major facilitator superfamily (MFS) profile" evidence="7">
    <location>
        <begin position="11"/>
        <end position="386"/>
    </location>
</feature>
<dbReference type="GO" id="GO:0022857">
    <property type="term" value="F:transmembrane transporter activity"/>
    <property type="evidence" value="ECO:0007669"/>
    <property type="project" value="InterPro"/>
</dbReference>
<evidence type="ECO:0000256" key="2">
    <source>
        <dbReference type="ARBA" id="ARBA00022448"/>
    </source>
</evidence>